<sequence length="120" mass="13642">MAWDAAGMSLLPQRSRDARNMLLDAALEFGANWRRDVAELAAERLPELDGQERTALVQEITDVRSGIESWVLRRWEEVGGSWSRADAESAETHVRTAYPWVDERNAEHAVSQATYYAWHG</sequence>
<dbReference type="AlphaFoldDB" id="A0A510UUI0"/>
<accession>A0A510UUI0</accession>
<dbReference type="EMBL" id="BJUA01000009">
    <property type="protein sequence ID" value="GEK18312.1"/>
    <property type="molecule type" value="Genomic_DNA"/>
</dbReference>
<reference evidence="1 2" key="1">
    <citation type="submission" date="2019-07" db="EMBL/GenBank/DDBJ databases">
        <title>Whole genome shotgun sequence of Cellulomonas persica NBRC 101101.</title>
        <authorList>
            <person name="Hosoyama A."/>
            <person name="Uohara A."/>
            <person name="Ohji S."/>
            <person name="Ichikawa N."/>
        </authorList>
    </citation>
    <scope>NUCLEOTIDE SEQUENCE [LARGE SCALE GENOMIC DNA]</scope>
    <source>
        <strain evidence="1 2">NBRC 101101</strain>
    </source>
</reference>
<gene>
    <name evidence="1" type="ORF">CPE01_20450</name>
</gene>
<organism evidence="1 2">
    <name type="scientific">Cellulomonas persica</name>
    <dbReference type="NCBI Taxonomy" id="76861"/>
    <lineage>
        <taxon>Bacteria</taxon>
        <taxon>Bacillati</taxon>
        <taxon>Actinomycetota</taxon>
        <taxon>Actinomycetes</taxon>
        <taxon>Micrococcales</taxon>
        <taxon>Cellulomonadaceae</taxon>
        <taxon>Cellulomonas</taxon>
    </lineage>
</organism>
<evidence type="ECO:0000313" key="2">
    <source>
        <dbReference type="Proteomes" id="UP000321386"/>
    </source>
</evidence>
<protein>
    <submittedName>
        <fullName evidence="1">Uncharacterized protein</fullName>
    </submittedName>
</protein>
<dbReference type="Proteomes" id="UP000321386">
    <property type="component" value="Unassembled WGS sequence"/>
</dbReference>
<keyword evidence="2" id="KW-1185">Reference proteome</keyword>
<name>A0A510UUI0_9CELL</name>
<proteinExistence type="predicted"/>
<evidence type="ECO:0000313" key="1">
    <source>
        <dbReference type="EMBL" id="GEK18312.1"/>
    </source>
</evidence>
<comment type="caution">
    <text evidence="1">The sequence shown here is derived from an EMBL/GenBank/DDBJ whole genome shotgun (WGS) entry which is preliminary data.</text>
</comment>